<dbReference type="InterPro" id="IPR000784">
    <property type="entry name" value="Late_L2"/>
</dbReference>
<feature type="region of interest" description="Disordered" evidence="16">
    <location>
        <begin position="81"/>
        <end position="111"/>
    </location>
</feature>
<keyword evidence="8 15" id="KW-0426">Late protein</keyword>
<comment type="PTM">
    <text evidence="15">Highly phosphorylated.</text>
</comment>
<gene>
    <name evidence="15" type="primary">L2</name>
</gene>
<evidence type="ECO:0000256" key="15">
    <source>
        <dbReference type="HAMAP-Rule" id="MF_04003"/>
    </source>
</evidence>
<evidence type="ECO:0000256" key="12">
    <source>
        <dbReference type="ARBA" id="ARBA00023125"/>
    </source>
</evidence>
<evidence type="ECO:0000313" key="17">
    <source>
        <dbReference type="EMBL" id="AYA93750.1"/>
    </source>
</evidence>
<evidence type="ECO:0000256" key="9">
    <source>
        <dbReference type="ARBA" id="ARBA00022952"/>
    </source>
</evidence>
<keyword evidence="9 15" id="KW-1177">Microtubular inwards viral transport</keyword>
<evidence type="ECO:0000256" key="1">
    <source>
        <dbReference type="ARBA" id="ARBA00022524"/>
    </source>
</evidence>
<comment type="function">
    <text evidence="15">Minor protein of the capsid that localizes along the inner surface of the virion, within the central cavities beneath the L1 pentamers. Plays a role in capsid stabilization through interaction with the major capsid protein L1. Once the virion enters the host cell, L2 escorts the genomic DNA into the nucleus by promoting escape from the endosomal compartments and traffic through the host Golgi network. Mechanistically, the C-terminus of L2 possesses a cell-penetrating peptide that protudes from the host endosome, interacts with host cytoplasmic retromer cargo and thereby mediates the capsid delivery to the host trans-Golgi network. Plays a role through its interaction with host dynein in the intracellular microtubule-dependent transport of viral capsid toward the nucleus. Mediates the viral genome import into the nucleus through binding to host importins. Once within the nucleus, L2 localizes viral genomes to host PML bodies in order to activate early gene expression for establishment of infection. Later on, promotes late gene expression by interacting with the viral E2 protein and by inhibiting its transcriptional activation functions. During virion assembly, encapsidates the genome by direct interaction with the viral DNA.</text>
</comment>
<evidence type="ECO:0000256" key="16">
    <source>
        <dbReference type="SAM" id="MobiDB-lite"/>
    </source>
</evidence>
<keyword evidence="12 15" id="KW-0238">DNA-binding</keyword>
<name>A0A385PIG4_9PAPI</name>
<comment type="caution">
    <text evidence="15">Lacks conserved residue(s) required for the propagation of feature annotation.</text>
</comment>
<comment type="subcellular location">
    <subcellularLocation>
        <location evidence="15">Virion</location>
    </subcellularLocation>
    <subcellularLocation>
        <location evidence="15">Host nucleus</location>
    </subcellularLocation>
</comment>
<sequence>MLSVKRAKRDTAENIYKQCQISGTCPPDVVNKIEGKTWADTLLQIFSSVIYLGNLGIGTGKGSPTAGSRVVAGGVRVPETIAPPTTASVRPTAPRQPISRPTRPFSVPIDTIGSGIRPVGPRVVDPSGLRPVDVIDPTSPSIVTLSEAIPDNVVTTGEGTLPDFNVITDTTSIVSHPTVLQTPELELAILNVTPADPPPTKVVFTSTVQNPLFTYETTVGHINPDYEIIVNPFATMETISYGEDIPLQPLSPIQDFSYDSVARTSTPDTALERTVSRFRELYNRQTEQVPTRNVNLFGDVSRAIQFGFENPAFDPEVSLQFEEDVSQVLAAPDPDFARVRTVSKPILSATPEGTVRISRLATKGGVRTRSGTVATQKVHYFYDMSPIQEIELPVIRGPQISTQRPIIQETIVDTALVPVPESDLLDDYAEQFNNAHLVFPLADEEDNTIFVPLFKPTPFALPQVYIPQFNTYVTPGTIITTVPEVPIMPDFTYDGFSVDYDLHPSLIPRRKRKRSDSF</sequence>
<feature type="disulfide bond" evidence="15">
    <location>
        <begin position="19"/>
        <end position="25"/>
    </location>
</feature>
<dbReference type="GO" id="GO:0005198">
    <property type="term" value="F:structural molecule activity"/>
    <property type="evidence" value="ECO:0007669"/>
    <property type="project" value="UniProtKB-UniRule"/>
</dbReference>
<evidence type="ECO:0000256" key="2">
    <source>
        <dbReference type="ARBA" id="ARBA00022553"/>
    </source>
</evidence>
<protein>
    <recommendedName>
        <fullName evidence="15">Minor capsid protein L2</fullName>
    </recommendedName>
</protein>
<evidence type="ECO:0000256" key="10">
    <source>
        <dbReference type="ARBA" id="ARBA00023046"/>
    </source>
</evidence>
<keyword evidence="7 15" id="KW-0946">Virion</keyword>
<keyword evidence="2 15" id="KW-0597">Phosphoprotein</keyword>
<dbReference type="GO" id="GO:0019028">
    <property type="term" value="C:viral capsid"/>
    <property type="evidence" value="ECO:0007669"/>
    <property type="project" value="UniProtKB-UniRule"/>
</dbReference>
<dbReference type="GO" id="GO:0043657">
    <property type="term" value="C:host cell"/>
    <property type="evidence" value="ECO:0007669"/>
    <property type="project" value="GOC"/>
</dbReference>
<accession>A0A385PIG4</accession>
<keyword evidence="5 15" id="KW-0945">Host-virus interaction</keyword>
<evidence type="ECO:0000256" key="7">
    <source>
        <dbReference type="ARBA" id="ARBA00022844"/>
    </source>
</evidence>
<dbReference type="GO" id="GO:0042025">
    <property type="term" value="C:host cell nucleus"/>
    <property type="evidence" value="ECO:0007669"/>
    <property type="project" value="UniProtKB-SubCell"/>
</dbReference>
<keyword evidence="11 15" id="KW-1176">Cytoplasmic inwards viral transport</keyword>
<comment type="similarity">
    <text evidence="15">Belongs to the papillomaviridae L2 protein family.</text>
</comment>
<dbReference type="GO" id="GO:0003677">
    <property type="term" value="F:DNA binding"/>
    <property type="evidence" value="ECO:0007669"/>
    <property type="project" value="UniProtKB-UniRule"/>
</dbReference>
<evidence type="ECO:0000256" key="11">
    <source>
        <dbReference type="ARBA" id="ARBA00023120"/>
    </source>
</evidence>
<evidence type="ECO:0000256" key="5">
    <source>
        <dbReference type="ARBA" id="ARBA00022581"/>
    </source>
</evidence>
<keyword evidence="14 15" id="KW-1160">Virus entry into host cell</keyword>
<evidence type="ECO:0000256" key="14">
    <source>
        <dbReference type="ARBA" id="ARBA00023296"/>
    </source>
</evidence>
<dbReference type="GO" id="GO:0046718">
    <property type="term" value="P:symbiont entry into host cell"/>
    <property type="evidence" value="ECO:0007669"/>
    <property type="project" value="UniProtKB-KW"/>
</dbReference>
<dbReference type="GO" id="GO:0075732">
    <property type="term" value="P:viral penetration into host nucleus"/>
    <property type="evidence" value="ECO:0007669"/>
    <property type="project" value="UniProtKB-KW"/>
</dbReference>
<keyword evidence="6" id="KW-1040">Host Golgi apparatus</keyword>
<keyword evidence="13 15" id="KW-1015">Disulfide bond</keyword>
<keyword evidence="4 15" id="KW-1048">Host nucleus</keyword>
<evidence type="ECO:0000256" key="6">
    <source>
        <dbReference type="ARBA" id="ARBA00022812"/>
    </source>
</evidence>
<keyword evidence="3 15" id="KW-0167">Capsid protein</keyword>
<keyword evidence="1 15" id="KW-1163">Viral penetration into host nucleus</keyword>
<reference evidence="17" key="1">
    <citation type="journal article" date="2018" name="Nat. Med.">
        <title>Expanded skin virome in DOCK8-deficient patients.</title>
        <authorList>
            <consortium name="NISC Comparative Sequencing Program"/>
            <person name="Tirosh O."/>
            <person name="Conlan S."/>
            <person name="Deming C."/>
            <person name="Lee-Lin S.Q."/>
            <person name="Huang X."/>
            <person name="Su H.C."/>
            <person name="Freeman A.F."/>
            <person name="Segre J.A."/>
            <person name="Kong H.H."/>
        </authorList>
    </citation>
    <scope>NUCLEOTIDE SEQUENCE</scope>
    <source>
        <strain evidence="17">HPV-mSK_067</strain>
    </source>
</reference>
<proteinExistence type="inferred from homology"/>
<keyword evidence="10" id="KW-1039">Host endosome</keyword>
<dbReference type="HAMAP" id="MF_04003">
    <property type="entry name" value="PPV_L2"/>
    <property type="match status" value="1"/>
</dbReference>
<organism evidence="17">
    <name type="scientific">Human papillomavirus</name>
    <dbReference type="NCBI Taxonomy" id="10566"/>
    <lineage>
        <taxon>Viruses</taxon>
        <taxon>Monodnaviria</taxon>
        <taxon>Shotokuvirae</taxon>
        <taxon>Cossaviricota</taxon>
        <taxon>Papovaviricetes</taxon>
        <taxon>Zurhausenvirales</taxon>
        <taxon>Papillomaviridae</taxon>
    </lineage>
</organism>
<comment type="subunit">
    <text evidence="15">Interacts with major capsid protein L1. Interacts with E2; this interaction inhibits E2 transcriptional activity but not the DNA replication function E2. Interacts with host HSPA8; this interaction is required for L2 nuclear translocation. Interacts with host importins KPNB2 and KPNB3. Forms a complex with importin alpha2-beta1 heterodimers via interaction with the importin alpha2 adapter. Interacts with host DYNLT1; this interaction is essential for virus intracellular transport during entry. Interacts (via C-terminus) with host retromer subunits VPS35 AND VPS29.</text>
</comment>
<dbReference type="Pfam" id="PF00513">
    <property type="entry name" value="Late_protein_L2"/>
    <property type="match status" value="1"/>
</dbReference>
<dbReference type="GO" id="GO:0075521">
    <property type="term" value="P:microtubule-dependent intracellular transport of viral material towards nucleus"/>
    <property type="evidence" value="ECO:0007669"/>
    <property type="project" value="UniProtKB-UniRule"/>
</dbReference>
<evidence type="ECO:0000256" key="13">
    <source>
        <dbReference type="ARBA" id="ARBA00023157"/>
    </source>
</evidence>
<evidence type="ECO:0000256" key="8">
    <source>
        <dbReference type="ARBA" id="ARBA00022921"/>
    </source>
</evidence>
<dbReference type="EMBL" id="MH777212">
    <property type="protein sequence ID" value="AYA93750.1"/>
    <property type="molecule type" value="Genomic_DNA"/>
</dbReference>
<evidence type="ECO:0000256" key="3">
    <source>
        <dbReference type="ARBA" id="ARBA00022561"/>
    </source>
</evidence>
<evidence type="ECO:0000256" key="4">
    <source>
        <dbReference type="ARBA" id="ARBA00022562"/>
    </source>
</evidence>